<gene>
    <name evidence="1" type="ORF">MA16_Dca002255</name>
</gene>
<proteinExistence type="predicted"/>
<sequence>MSPNQGLKALLEGSNHNLSYQTVSDFNELILESNGSTRQIQQAQDRRIPTSLRPSNVQRTVHDRRI</sequence>
<accession>A0A2I0W008</accession>
<dbReference type="Proteomes" id="UP000233837">
    <property type="component" value="Unassembled WGS sequence"/>
</dbReference>
<keyword evidence="2" id="KW-1185">Reference proteome</keyword>
<evidence type="ECO:0000313" key="1">
    <source>
        <dbReference type="EMBL" id="PKU68987.1"/>
    </source>
</evidence>
<reference evidence="1 2" key="2">
    <citation type="journal article" date="2017" name="Nature">
        <title>The Apostasia genome and the evolution of orchids.</title>
        <authorList>
            <person name="Zhang G.Q."/>
            <person name="Liu K.W."/>
            <person name="Li Z."/>
            <person name="Lohaus R."/>
            <person name="Hsiao Y.Y."/>
            <person name="Niu S.C."/>
            <person name="Wang J.Y."/>
            <person name="Lin Y.C."/>
            <person name="Xu Q."/>
            <person name="Chen L.J."/>
            <person name="Yoshida K."/>
            <person name="Fujiwara S."/>
            <person name="Wang Z.W."/>
            <person name="Zhang Y.Q."/>
            <person name="Mitsuda N."/>
            <person name="Wang M."/>
            <person name="Liu G.H."/>
            <person name="Pecoraro L."/>
            <person name="Huang H.X."/>
            <person name="Xiao X.J."/>
            <person name="Lin M."/>
            <person name="Wu X.Y."/>
            <person name="Wu W.L."/>
            <person name="Chen Y.Y."/>
            <person name="Chang S.B."/>
            <person name="Sakamoto S."/>
            <person name="Ohme-Takagi M."/>
            <person name="Yagi M."/>
            <person name="Zeng S.J."/>
            <person name="Shen C.Y."/>
            <person name="Yeh C.M."/>
            <person name="Luo Y.B."/>
            <person name="Tsai W.C."/>
            <person name="Van de Peer Y."/>
            <person name="Liu Z.J."/>
        </authorList>
    </citation>
    <scope>NUCLEOTIDE SEQUENCE [LARGE SCALE GENOMIC DNA]</scope>
    <source>
        <tissue evidence="1">The whole plant</tissue>
    </source>
</reference>
<organism evidence="1 2">
    <name type="scientific">Dendrobium catenatum</name>
    <dbReference type="NCBI Taxonomy" id="906689"/>
    <lineage>
        <taxon>Eukaryota</taxon>
        <taxon>Viridiplantae</taxon>
        <taxon>Streptophyta</taxon>
        <taxon>Embryophyta</taxon>
        <taxon>Tracheophyta</taxon>
        <taxon>Spermatophyta</taxon>
        <taxon>Magnoliopsida</taxon>
        <taxon>Liliopsida</taxon>
        <taxon>Asparagales</taxon>
        <taxon>Orchidaceae</taxon>
        <taxon>Epidendroideae</taxon>
        <taxon>Malaxideae</taxon>
        <taxon>Dendrobiinae</taxon>
        <taxon>Dendrobium</taxon>
    </lineage>
</organism>
<evidence type="ECO:0000313" key="2">
    <source>
        <dbReference type="Proteomes" id="UP000233837"/>
    </source>
</evidence>
<protein>
    <submittedName>
        <fullName evidence="1">Uncharacterized protein</fullName>
    </submittedName>
</protein>
<reference evidence="1 2" key="1">
    <citation type="journal article" date="2016" name="Sci. Rep.">
        <title>The Dendrobium catenatum Lindl. genome sequence provides insights into polysaccharide synthase, floral development and adaptive evolution.</title>
        <authorList>
            <person name="Zhang G.Q."/>
            <person name="Xu Q."/>
            <person name="Bian C."/>
            <person name="Tsai W.C."/>
            <person name="Yeh C.M."/>
            <person name="Liu K.W."/>
            <person name="Yoshida K."/>
            <person name="Zhang L.S."/>
            <person name="Chang S.B."/>
            <person name="Chen F."/>
            <person name="Shi Y."/>
            <person name="Su Y.Y."/>
            <person name="Zhang Y.Q."/>
            <person name="Chen L.J."/>
            <person name="Yin Y."/>
            <person name="Lin M."/>
            <person name="Huang H."/>
            <person name="Deng H."/>
            <person name="Wang Z.W."/>
            <person name="Zhu S.L."/>
            <person name="Zhao X."/>
            <person name="Deng C."/>
            <person name="Niu S.C."/>
            <person name="Huang J."/>
            <person name="Wang M."/>
            <person name="Liu G.H."/>
            <person name="Yang H.J."/>
            <person name="Xiao X.J."/>
            <person name="Hsiao Y.Y."/>
            <person name="Wu W.L."/>
            <person name="Chen Y.Y."/>
            <person name="Mitsuda N."/>
            <person name="Ohme-Takagi M."/>
            <person name="Luo Y.B."/>
            <person name="Van de Peer Y."/>
            <person name="Liu Z.J."/>
        </authorList>
    </citation>
    <scope>NUCLEOTIDE SEQUENCE [LARGE SCALE GENOMIC DNA]</scope>
    <source>
        <tissue evidence="1">The whole plant</tissue>
    </source>
</reference>
<name>A0A2I0W008_9ASPA</name>
<dbReference type="EMBL" id="KZ503041">
    <property type="protein sequence ID" value="PKU68987.1"/>
    <property type="molecule type" value="Genomic_DNA"/>
</dbReference>
<dbReference type="AlphaFoldDB" id="A0A2I0W008"/>